<reference evidence="2 3" key="1">
    <citation type="submission" date="2016-04" db="EMBL/GenBank/DDBJ databases">
        <title>Complete Genome Sequence of Chryseobacterium sp. IHBB 10212.</title>
        <authorList>
            <person name="Pal M."/>
            <person name="Swarnkar M.K."/>
            <person name="Kaushal K."/>
            <person name="Chhibber S."/>
            <person name="Singh A.K."/>
            <person name="Gulati A."/>
        </authorList>
    </citation>
    <scope>NUCLEOTIDE SEQUENCE [LARGE SCALE GENOMIC DNA]</scope>
    <source>
        <strain evidence="2 3">IHBB 10212</strain>
    </source>
</reference>
<keyword evidence="1" id="KW-0472">Membrane</keyword>
<keyword evidence="3" id="KW-1185">Reference proteome</keyword>
<organism evidence="2 3">
    <name type="scientific">Chryseobacterium glaciei</name>
    <dbReference type="NCBI Taxonomy" id="1685010"/>
    <lineage>
        <taxon>Bacteria</taxon>
        <taxon>Pseudomonadati</taxon>
        <taxon>Bacteroidota</taxon>
        <taxon>Flavobacteriia</taxon>
        <taxon>Flavobacteriales</taxon>
        <taxon>Weeksellaceae</taxon>
        <taxon>Chryseobacterium group</taxon>
        <taxon>Chryseobacterium</taxon>
    </lineage>
</organism>
<dbReference type="Proteomes" id="UP000077824">
    <property type="component" value="Chromosome"/>
</dbReference>
<feature type="transmembrane region" description="Helical" evidence="1">
    <location>
        <begin position="12"/>
        <end position="31"/>
    </location>
</feature>
<dbReference type="AlphaFoldDB" id="A0A172XVY5"/>
<evidence type="ECO:0000256" key="1">
    <source>
        <dbReference type="SAM" id="Phobius"/>
    </source>
</evidence>
<dbReference type="RefSeq" id="WP_066754819.1">
    <property type="nucleotide sequence ID" value="NZ_CP015199.1"/>
</dbReference>
<gene>
    <name evidence="2" type="ORF">A0O34_11705</name>
</gene>
<evidence type="ECO:0000313" key="2">
    <source>
        <dbReference type="EMBL" id="ANF51138.1"/>
    </source>
</evidence>
<dbReference type="OrthoDB" id="1249546at2"/>
<evidence type="ECO:0000313" key="3">
    <source>
        <dbReference type="Proteomes" id="UP000077824"/>
    </source>
</evidence>
<name>A0A172XVY5_9FLAO</name>
<dbReference type="EMBL" id="CP015199">
    <property type="protein sequence ID" value="ANF51138.1"/>
    <property type="molecule type" value="Genomic_DNA"/>
</dbReference>
<proteinExistence type="predicted"/>
<keyword evidence="1" id="KW-0812">Transmembrane</keyword>
<keyword evidence="1" id="KW-1133">Transmembrane helix</keyword>
<accession>A0A172XVY5</accession>
<protein>
    <submittedName>
        <fullName evidence="2">Uncharacterized protein</fullName>
    </submittedName>
</protein>
<sequence length="195" mass="22905">MMKETPKWKTWQIPIGILWYIGLFILFYGIGYSKNSSTLDFKGGYFVIGILIVAPIYLYIRSIIESEKGFPLENFNKYIVVQDIKRHKICEKIDLTHAVIESYVFGVGKNQNDYANIFYNKSDIEFVKTKITIQYYDKSLPILTAFTNIDKIALKEIFQKQTSTKVYFDKYIPTNYYLDLEFLIDFELNNKSVVV</sequence>
<dbReference type="KEGG" id="chh:A0O34_11705"/>
<feature type="transmembrane region" description="Helical" evidence="1">
    <location>
        <begin position="43"/>
        <end position="60"/>
    </location>
</feature>